<evidence type="ECO:0000256" key="5">
    <source>
        <dbReference type="ARBA" id="ARBA00022857"/>
    </source>
</evidence>
<evidence type="ECO:0000256" key="9">
    <source>
        <dbReference type="ARBA" id="ARBA00023285"/>
    </source>
</evidence>
<dbReference type="Gene3D" id="3.40.718.10">
    <property type="entry name" value="Isopropylmalate Dehydrogenase"/>
    <property type="match status" value="1"/>
</dbReference>
<evidence type="ECO:0000256" key="8">
    <source>
        <dbReference type="ARBA" id="ARBA00023096"/>
    </source>
</evidence>
<name>T1BJS8_9ZZZZ</name>
<dbReference type="GO" id="GO:0046872">
    <property type="term" value="F:metal ion binding"/>
    <property type="evidence" value="ECO:0007669"/>
    <property type="project" value="UniProtKB-KW"/>
</dbReference>
<dbReference type="GO" id="GO:0008615">
    <property type="term" value="P:pyridoxine biosynthetic process"/>
    <property type="evidence" value="ECO:0007669"/>
    <property type="project" value="UniProtKB-KW"/>
</dbReference>
<keyword evidence="2" id="KW-0479">Metal-binding</keyword>
<accession>T1BJS8</accession>
<sequence>MGPLRPTIALTTGEPAGIGPDLAIALKVPANQAHVVLIGDADLLAERARLTGHPFDAQPYAPDQLDGTGVSLLNIPLASPADPGRLDPANAPYVLALIDRALHGCRSGEFDALVTAPVHKAHLNASGIPFWGHTEYLAEKTGTPRPVMLFVTPAFRVALVTTHIALKEVSAALDPVSLRTTIEVLVHDLESRYGLRNPAIGVLGLNPHAGEGGWFGNEEAAVITPVIRELQSRGLCVSGPWPADTAFIPETVHTQDAWVSLYHDQALPVVKHAYFDSAVNVTLGLPFLRTSVDHGTALDLAGTGRAHVQPLQAALDHAICYAQRR</sequence>
<dbReference type="PANTHER" id="PTHR30004:SF5">
    <property type="entry name" value="4-HYDROXYTHREONINE-4-PHOSPHATE DEHYDROGENASE"/>
    <property type="match status" value="1"/>
</dbReference>
<dbReference type="HAMAP" id="MF_00536">
    <property type="entry name" value="PdxA"/>
    <property type="match status" value="1"/>
</dbReference>
<keyword evidence="5" id="KW-0521">NADP</keyword>
<dbReference type="GO" id="GO:0042823">
    <property type="term" value="P:pyridoxal phosphate biosynthetic process"/>
    <property type="evidence" value="ECO:0007669"/>
    <property type="project" value="InterPro"/>
</dbReference>
<keyword evidence="7" id="KW-0520">NAD</keyword>
<keyword evidence="6 10" id="KW-0560">Oxidoreductase</keyword>
<dbReference type="NCBIfam" id="TIGR00557">
    <property type="entry name" value="pdxA"/>
    <property type="match status" value="1"/>
</dbReference>
<organism evidence="10">
    <name type="scientific">mine drainage metagenome</name>
    <dbReference type="NCBI Taxonomy" id="410659"/>
    <lineage>
        <taxon>unclassified sequences</taxon>
        <taxon>metagenomes</taxon>
        <taxon>ecological metagenomes</taxon>
    </lineage>
</organism>
<comment type="caution">
    <text evidence="10">The sequence shown here is derived from an EMBL/GenBank/DDBJ whole genome shotgun (WGS) entry which is preliminary data.</text>
</comment>
<dbReference type="EC" id="1.1.1.262" evidence="10"/>
<dbReference type="SUPFAM" id="SSF53659">
    <property type="entry name" value="Isocitrate/Isopropylmalate dehydrogenase-like"/>
    <property type="match status" value="1"/>
</dbReference>
<keyword evidence="3" id="KW-0862">Zinc</keyword>
<gene>
    <name evidence="10" type="ORF">B1B_10198</name>
</gene>
<evidence type="ECO:0000256" key="7">
    <source>
        <dbReference type="ARBA" id="ARBA00023027"/>
    </source>
</evidence>
<evidence type="ECO:0000256" key="1">
    <source>
        <dbReference type="ARBA" id="ARBA00022490"/>
    </source>
</evidence>
<reference evidence="10" key="1">
    <citation type="submission" date="2013-08" db="EMBL/GenBank/DDBJ databases">
        <authorList>
            <person name="Mendez C."/>
            <person name="Richter M."/>
            <person name="Ferrer M."/>
            <person name="Sanchez J."/>
        </authorList>
    </citation>
    <scope>NUCLEOTIDE SEQUENCE</scope>
</reference>
<dbReference type="PANTHER" id="PTHR30004">
    <property type="entry name" value="4-HYDROXYTHREONINE-4-PHOSPHATE DEHYDROGENASE"/>
    <property type="match status" value="1"/>
</dbReference>
<dbReference type="EMBL" id="AUZY01006708">
    <property type="protein sequence ID" value="EQD53509.1"/>
    <property type="molecule type" value="Genomic_DNA"/>
</dbReference>
<reference evidence="10" key="2">
    <citation type="journal article" date="2014" name="ISME J.">
        <title>Microbial stratification in low pH oxic and suboxic macroscopic growths along an acid mine drainage.</title>
        <authorList>
            <person name="Mendez-Garcia C."/>
            <person name="Mesa V."/>
            <person name="Sprenger R.R."/>
            <person name="Richter M."/>
            <person name="Diez M.S."/>
            <person name="Solano J."/>
            <person name="Bargiela R."/>
            <person name="Golyshina O.V."/>
            <person name="Manteca A."/>
            <person name="Ramos J.L."/>
            <person name="Gallego J.R."/>
            <person name="Llorente I."/>
            <person name="Martins Dos Santos V.A."/>
            <person name="Jensen O.N."/>
            <person name="Pelaez A.I."/>
            <person name="Sanchez J."/>
            <person name="Ferrer M."/>
        </authorList>
    </citation>
    <scope>NUCLEOTIDE SEQUENCE</scope>
</reference>
<protein>
    <submittedName>
        <fullName evidence="10">Pyridoxal phosphate (Active vitamin B6) biosynthesis PdxA</fullName>
        <ecNumber evidence="10">1.1.1.262</ecNumber>
    </submittedName>
</protein>
<keyword evidence="9" id="KW-0170">Cobalt</keyword>
<dbReference type="Pfam" id="PF04166">
    <property type="entry name" value="PdxA"/>
    <property type="match status" value="1"/>
</dbReference>
<keyword evidence="1" id="KW-0963">Cytoplasm</keyword>
<evidence type="ECO:0000256" key="3">
    <source>
        <dbReference type="ARBA" id="ARBA00022833"/>
    </source>
</evidence>
<proteinExistence type="inferred from homology"/>
<evidence type="ECO:0000256" key="4">
    <source>
        <dbReference type="ARBA" id="ARBA00022842"/>
    </source>
</evidence>
<keyword evidence="4" id="KW-0460">Magnesium</keyword>
<evidence type="ECO:0000313" key="10">
    <source>
        <dbReference type="EMBL" id="EQD53509.1"/>
    </source>
</evidence>
<dbReference type="InterPro" id="IPR005255">
    <property type="entry name" value="PdxA_fam"/>
</dbReference>
<keyword evidence="8" id="KW-0664">Pyridoxine biosynthesis</keyword>
<dbReference type="InterPro" id="IPR037510">
    <property type="entry name" value="PdxA"/>
</dbReference>
<evidence type="ECO:0000256" key="2">
    <source>
        <dbReference type="ARBA" id="ARBA00022723"/>
    </source>
</evidence>
<dbReference type="GO" id="GO:0050570">
    <property type="term" value="F:4-hydroxythreonine-4-phosphate dehydrogenase activity"/>
    <property type="evidence" value="ECO:0007669"/>
    <property type="project" value="UniProtKB-EC"/>
</dbReference>
<evidence type="ECO:0000256" key="6">
    <source>
        <dbReference type="ARBA" id="ARBA00023002"/>
    </source>
</evidence>
<dbReference type="GO" id="GO:0051287">
    <property type="term" value="F:NAD binding"/>
    <property type="evidence" value="ECO:0007669"/>
    <property type="project" value="InterPro"/>
</dbReference>
<dbReference type="AlphaFoldDB" id="T1BJS8"/>